<keyword evidence="2" id="KW-1003">Cell membrane</keyword>
<dbReference type="CDD" id="cd06581">
    <property type="entry name" value="TM_PBP1_LivM_like"/>
    <property type="match status" value="1"/>
</dbReference>
<keyword evidence="8" id="KW-1185">Reference proteome</keyword>
<keyword evidence="4 6" id="KW-1133">Transmembrane helix</keyword>
<dbReference type="AlphaFoldDB" id="A0A4U0S6N2"/>
<dbReference type="Proteomes" id="UP000305778">
    <property type="component" value="Unassembled WGS sequence"/>
</dbReference>
<dbReference type="InterPro" id="IPR006311">
    <property type="entry name" value="TAT_signal"/>
</dbReference>
<dbReference type="PANTHER" id="PTHR30482:SF10">
    <property type="entry name" value="HIGH-AFFINITY BRANCHED-CHAIN AMINO ACID TRANSPORT PROTEIN BRAE"/>
    <property type="match status" value="1"/>
</dbReference>
<dbReference type="InterPro" id="IPR043428">
    <property type="entry name" value="LivM-like"/>
</dbReference>
<evidence type="ECO:0000256" key="4">
    <source>
        <dbReference type="ARBA" id="ARBA00022989"/>
    </source>
</evidence>
<gene>
    <name evidence="7" type="ORF">FCI23_34930</name>
</gene>
<feature type="transmembrane region" description="Helical" evidence="6">
    <location>
        <begin position="282"/>
        <end position="301"/>
    </location>
</feature>
<organism evidence="7 8">
    <name type="scientific">Actinacidiphila oryziradicis</name>
    <dbReference type="NCBI Taxonomy" id="2571141"/>
    <lineage>
        <taxon>Bacteria</taxon>
        <taxon>Bacillati</taxon>
        <taxon>Actinomycetota</taxon>
        <taxon>Actinomycetes</taxon>
        <taxon>Kitasatosporales</taxon>
        <taxon>Streptomycetaceae</taxon>
        <taxon>Actinacidiphila</taxon>
    </lineage>
</organism>
<keyword evidence="5 6" id="KW-0472">Membrane</keyword>
<dbReference type="PROSITE" id="PS51318">
    <property type="entry name" value="TAT"/>
    <property type="match status" value="1"/>
</dbReference>
<feature type="transmembrane region" description="Helical" evidence="6">
    <location>
        <begin position="183"/>
        <end position="202"/>
    </location>
</feature>
<evidence type="ECO:0000256" key="3">
    <source>
        <dbReference type="ARBA" id="ARBA00022692"/>
    </source>
</evidence>
<accession>A0A4U0S6N2</accession>
<feature type="transmembrane region" description="Helical" evidence="6">
    <location>
        <begin position="81"/>
        <end position="98"/>
    </location>
</feature>
<name>A0A4U0S6N2_9ACTN</name>
<evidence type="ECO:0000256" key="2">
    <source>
        <dbReference type="ARBA" id="ARBA00022475"/>
    </source>
</evidence>
<evidence type="ECO:0000313" key="7">
    <source>
        <dbReference type="EMBL" id="TKA04672.1"/>
    </source>
</evidence>
<feature type="transmembrane region" description="Helical" evidence="6">
    <location>
        <begin position="27"/>
        <end position="45"/>
    </location>
</feature>
<sequence length="345" mass="36700">MTAVNRRDRPRISPGLRLGGAPVSRRTGLIAALAAGGAALVAFPVVVSAPWMVNIGLFTLMYAALASAWNLVGGYAGYPSLGHAAFFGIGAYTEAIWWTHRSAGSGYGPFWTLPLVGLVAAALAVPVAWIAMRTRADVFAIVTITLLFVVQTLAFNLRGLTGGAQGLAMPVAPFAPDTFERPFYYAMLVLFAAALALSYAVLRSRLGLALVAVRADEDKARGVGVPVTAAKLTAFAVSVAVTAMAGGVWAYYLSFIYPQFAIDPLLSIGMVLMVFLGGRGTLWGPVLGAFVVAPTQQYLAYRFGASQLYLIAYAALFVVIMLLMPRGALPTWTDWRRRRTAGVRT</sequence>
<keyword evidence="3 6" id="KW-0812">Transmembrane</keyword>
<dbReference type="RefSeq" id="WP_136728190.1">
    <property type="nucleotide sequence ID" value="NZ_SUMC01000049.1"/>
</dbReference>
<feature type="transmembrane region" description="Helical" evidence="6">
    <location>
        <begin position="110"/>
        <end position="131"/>
    </location>
</feature>
<feature type="transmembrane region" description="Helical" evidence="6">
    <location>
        <begin position="223"/>
        <end position="249"/>
    </location>
</feature>
<dbReference type="InterPro" id="IPR001851">
    <property type="entry name" value="ABC_transp_permease"/>
</dbReference>
<dbReference type="EMBL" id="SUMC01000049">
    <property type="protein sequence ID" value="TKA04672.1"/>
    <property type="molecule type" value="Genomic_DNA"/>
</dbReference>
<dbReference type="Pfam" id="PF02653">
    <property type="entry name" value="BPD_transp_2"/>
    <property type="match status" value="1"/>
</dbReference>
<evidence type="ECO:0000313" key="8">
    <source>
        <dbReference type="Proteomes" id="UP000305778"/>
    </source>
</evidence>
<dbReference type="GO" id="GO:0005886">
    <property type="term" value="C:plasma membrane"/>
    <property type="evidence" value="ECO:0007669"/>
    <property type="project" value="UniProtKB-SubCell"/>
</dbReference>
<feature type="transmembrane region" description="Helical" evidence="6">
    <location>
        <begin position="307"/>
        <end position="329"/>
    </location>
</feature>
<proteinExistence type="predicted"/>
<feature type="transmembrane region" description="Helical" evidence="6">
    <location>
        <begin position="255"/>
        <end position="275"/>
    </location>
</feature>
<comment type="subcellular location">
    <subcellularLocation>
        <location evidence="1">Cell membrane</location>
        <topology evidence="1">Multi-pass membrane protein</topology>
    </subcellularLocation>
</comment>
<dbReference type="PANTHER" id="PTHR30482">
    <property type="entry name" value="HIGH-AFFINITY BRANCHED-CHAIN AMINO ACID TRANSPORT SYSTEM PERMEASE"/>
    <property type="match status" value="1"/>
</dbReference>
<reference evidence="7 8" key="1">
    <citation type="submission" date="2019-04" db="EMBL/GenBank/DDBJ databases">
        <title>Streptomyces oryziradicis sp. nov., a novel actinomycete isolated from rhizosphere soil of rice (Oryza sativa L.).</title>
        <authorList>
            <person name="Li C."/>
        </authorList>
    </citation>
    <scope>NUCLEOTIDE SEQUENCE [LARGE SCALE GENOMIC DNA]</scope>
    <source>
        <strain evidence="7 8">NEAU-C40</strain>
    </source>
</reference>
<dbReference type="OrthoDB" id="9814461at2"/>
<evidence type="ECO:0000256" key="6">
    <source>
        <dbReference type="SAM" id="Phobius"/>
    </source>
</evidence>
<dbReference type="GO" id="GO:0015658">
    <property type="term" value="F:branched-chain amino acid transmembrane transporter activity"/>
    <property type="evidence" value="ECO:0007669"/>
    <property type="project" value="InterPro"/>
</dbReference>
<evidence type="ECO:0000256" key="5">
    <source>
        <dbReference type="ARBA" id="ARBA00023136"/>
    </source>
</evidence>
<evidence type="ECO:0000256" key="1">
    <source>
        <dbReference type="ARBA" id="ARBA00004651"/>
    </source>
</evidence>
<protein>
    <submittedName>
        <fullName evidence="7">Branched-chain amino acid ABC transporter permease</fullName>
    </submittedName>
</protein>
<feature type="transmembrane region" description="Helical" evidence="6">
    <location>
        <begin position="51"/>
        <end position="69"/>
    </location>
</feature>
<feature type="transmembrane region" description="Helical" evidence="6">
    <location>
        <begin position="138"/>
        <end position="157"/>
    </location>
</feature>
<comment type="caution">
    <text evidence="7">The sequence shown here is derived from an EMBL/GenBank/DDBJ whole genome shotgun (WGS) entry which is preliminary data.</text>
</comment>